<dbReference type="CDD" id="cd11592">
    <property type="entry name" value="Agmatinase_PAH"/>
    <property type="match status" value="1"/>
</dbReference>
<feature type="binding site" evidence="4">
    <location>
        <position position="246"/>
    </location>
    <ligand>
        <name>Mn(2+)</name>
        <dbReference type="ChEBI" id="CHEBI:29035"/>
        <label>1</label>
    </ligand>
</feature>
<keyword evidence="3 5" id="KW-0378">Hydrolase</keyword>
<comment type="similarity">
    <text evidence="1">Belongs to the arginase family. Agmatinase subfamily.</text>
</comment>
<dbReference type="InterPro" id="IPR023696">
    <property type="entry name" value="Ureohydrolase_dom_sf"/>
</dbReference>
<feature type="binding site" evidence="4">
    <location>
        <position position="157"/>
    </location>
    <ligand>
        <name>Mn(2+)</name>
        <dbReference type="ChEBI" id="CHEBI:29035"/>
        <label>1</label>
    </ligand>
</feature>
<dbReference type="PIRSF" id="PIRSF036979">
    <property type="entry name" value="Arginase"/>
    <property type="match status" value="1"/>
</dbReference>
<dbReference type="EMBL" id="CP038852">
    <property type="protein sequence ID" value="QIZ21447.1"/>
    <property type="molecule type" value="Genomic_DNA"/>
</dbReference>
<dbReference type="AlphaFoldDB" id="A0A6H1Q3E3"/>
<dbReference type="RefSeq" id="WP_168607304.1">
    <property type="nucleotide sequence ID" value="NZ_CP038852.1"/>
</dbReference>
<dbReference type="KEGG" id="peg:E5R92_06605"/>
<dbReference type="InterPro" id="IPR020855">
    <property type="entry name" value="Ureohydrolase_Mn_BS"/>
</dbReference>
<evidence type="ECO:0000256" key="4">
    <source>
        <dbReference type="PIRSR" id="PIRSR036979-1"/>
    </source>
</evidence>
<feature type="binding site" evidence="4">
    <location>
        <position position="248"/>
    </location>
    <ligand>
        <name>Mn(2+)</name>
        <dbReference type="ChEBI" id="CHEBI:29035"/>
        <label>1</label>
    </ligand>
</feature>
<dbReference type="PANTHER" id="PTHR11358:SF26">
    <property type="entry name" value="GUANIDINO ACID HYDROLASE, MITOCHONDRIAL"/>
    <property type="match status" value="1"/>
</dbReference>
<evidence type="ECO:0000313" key="7">
    <source>
        <dbReference type="Proteomes" id="UP000501094"/>
    </source>
</evidence>
<dbReference type="Gene3D" id="3.40.800.10">
    <property type="entry name" value="Ureohydrolase domain"/>
    <property type="match status" value="1"/>
</dbReference>
<organism evidence="6 7">
    <name type="scientific">Candidatus Pelagibacter giovannonii</name>
    <dbReference type="NCBI Taxonomy" id="2563896"/>
    <lineage>
        <taxon>Bacteria</taxon>
        <taxon>Pseudomonadati</taxon>
        <taxon>Pseudomonadota</taxon>
        <taxon>Alphaproteobacteria</taxon>
        <taxon>Candidatus Pelagibacterales</taxon>
        <taxon>Candidatus Pelagibacteraceae</taxon>
        <taxon>Candidatus Pelagibacter</taxon>
    </lineage>
</organism>
<evidence type="ECO:0000256" key="1">
    <source>
        <dbReference type="ARBA" id="ARBA00009227"/>
    </source>
</evidence>
<dbReference type="PROSITE" id="PS01053">
    <property type="entry name" value="ARGINASE_1"/>
    <property type="match status" value="1"/>
</dbReference>
<proteinExistence type="inferred from homology"/>
<dbReference type="InterPro" id="IPR006035">
    <property type="entry name" value="Ureohydrolase"/>
</dbReference>
<dbReference type="Pfam" id="PF00491">
    <property type="entry name" value="Arginase"/>
    <property type="match status" value="1"/>
</dbReference>
<dbReference type="PANTHER" id="PTHR11358">
    <property type="entry name" value="ARGINASE/AGMATINASE"/>
    <property type="match status" value="1"/>
</dbReference>
<dbReference type="EC" id="3.5.3.11" evidence="6"/>
<keyword evidence="7" id="KW-1185">Reference proteome</keyword>
<evidence type="ECO:0000256" key="2">
    <source>
        <dbReference type="ARBA" id="ARBA00022723"/>
    </source>
</evidence>
<protein>
    <submittedName>
        <fullName evidence="6">Agmatinase</fullName>
        <ecNumber evidence="6">3.5.3.11</ecNumber>
    </submittedName>
</protein>
<feature type="binding site" evidence="4">
    <location>
        <position position="131"/>
    </location>
    <ligand>
        <name>Mn(2+)</name>
        <dbReference type="ChEBI" id="CHEBI:29035"/>
        <label>1</label>
    </ligand>
</feature>
<dbReference type="Proteomes" id="UP000501094">
    <property type="component" value="Chromosome"/>
</dbReference>
<dbReference type="InterPro" id="IPR005925">
    <property type="entry name" value="Agmatinase-rel"/>
</dbReference>
<dbReference type="SUPFAM" id="SSF52768">
    <property type="entry name" value="Arginase/deacetylase"/>
    <property type="match status" value="1"/>
</dbReference>
<dbReference type="NCBIfam" id="TIGR01230">
    <property type="entry name" value="agmatinase"/>
    <property type="match status" value="1"/>
</dbReference>
<feature type="binding site" evidence="4">
    <location>
        <position position="159"/>
    </location>
    <ligand>
        <name>Mn(2+)</name>
        <dbReference type="ChEBI" id="CHEBI:29035"/>
        <label>1</label>
    </ligand>
</feature>
<sequence length="319" mass="34885">MKKERNKNPIQPVSGTKVPRFAGPSTFARLPELRDVKSCDVAIVGIPFDAGTSYRPGARFGPMSIRQASRHLRTNYHPSYDVEPFKVQQVADAGDITCNPFSIDESIKQIEAGATDLLNKVGGIISLGGDHTIAVPLLRAINKKCNGPVALVHFDAHLDTWDTYFGAPYTHGTPFRRAREEGLFLDDASMHVGIRGPLYSRDDIKNDEEFGFKIIHCDEFQTQGTDKIAERIKKRVGNNPLYLSIDIDVLDPAFAPGTGTPEIAGMTTREMVNVLRGLSGLNLVSADVVEVSPAYDHAEVTSLAAATIVYELTNLFAKS</sequence>
<dbReference type="GO" id="GO:0033389">
    <property type="term" value="P:putrescine biosynthetic process from arginine, via agmatine"/>
    <property type="evidence" value="ECO:0007669"/>
    <property type="project" value="TreeGrafter"/>
</dbReference>
<accession>A0A6H1Q3E3</accession>
<evidence type="ECO:0000256" key="5">
    <source>
        <dbReference type="RuleBase" id="RU003684"/>
    </source>
</evidence>
<dbReference type="PRINTS" id="PR00116">
    <property type="entry name" value="ARGINASE"/>
</dbReference>
<evidence type="ECO:0000256" key="3">
    <source>
        <dbReference type="ARBA" id="ARBA00022801"/>
    </source>
</evidence>
<dbReference type="GO" id="GO:0046872">
    <property type="term" value="F:metal ion binding"/>
    <property type="evidence" value="ECO:0007669"/>
    <property type="project" value="UniProtKB-KW"/>
</dbReference>
<feature type="binding site" evidence="4">
    <location>
        <position position="155"/>
    </location>
    <ligand>
        <name>Mn(2+)</name>
        <dbReference type="ChEBI" id="CHEBI:29035"/>
        <label>1</label>
    </ligand>
</feature>
<name>A0A6H1Q3E3_9PROT</name>
<comment type="cofactor">
    <cofactor evidence="4">
        <name>Mn(2+)</name>
        <dbReference type="ChEBI" id="CHEBI:29035"/>
    </cofactor>
    <text evidence="4">Binds 2 manganese ions per subunit.</text>
</comment>
<dbReference type="PROSITE" id="PS51409">
    <property type="entry name" value="ARGINASE_2"/>
    <property type="match status" value="1"/>
</dbReference>
<dbReference type="GO" id="GO:0008783">
    <property type="term" value="F:agmatinase activity"/>
    <property type="evidence" value="ECO:0007669"/>
    <property type="project" value="UniProtKB-EC"/>
</dbReference>
<gene>
    <name evidence="6" type="primary">speB</name>
    <name evidence="6" type="ORF">E5R92_06605</name>
</gene>
<keyword evidence="4" id="KW-0464">Manganese</keyword>
<evidence type="ECO:0000313" key="6">
    <source>
        <dbReference type="EMBL" id="QIZ21447.1"/>
    </source>
</evidence>
<keyword evidence="2 4" id="KW-0479">Metal-binding</keyword>
<dbReference type="NCBIfam" id="NF002564">
    <property type="entry name" value="PRK02190.1"/>
    <property type="match status" value="1"/>
</dbReference>
<reference evidence="6 7" key="1">
    <citation type="journal article" date="2020" name="Nat. Microbiol.">
        <title>Lysogenic host-virus interactions in SAR11 marine bacteria.</title>
        <authorList>
            <person name="Morris R.M."/>
            <person name="Cain K.R."/>
            <person name="Hvorecny K.L."/>
            <person name="Kollman J.M."/>
        </authorList>
    </citation>
    <scope>NUCLEOTIDE SEQUENCE [LARGE SCALE GENOMIC DNA]</scope>
    <source>
        <strain evidence="6 7">NP1</strain>
    </source>
</reference>